<sequence length="118" mass="12931">MYEHRGTRPIPMRRFLRRLAAHAAVALALVAVSLGAGMAGYMSLERLRWRDAFLNAAMLLGGMGPVDPPRSDAGKVFAGVYALYCGIVFLAAAGIVSAPVVHRLLHRFHWTDETDRRG</sequence>
<evidence type="ECO:0000313" key="2">
    <source>
        <dbReference type="EMBL" id="BDG02074.1"/>
    </source>
</evidence>
<organism evidence="2 3">
    <name type="scientific">Anaeromyxobacter oryzae</name>
    <dbReference type="NCBI Taxonomy" id="2918170"/>
    <lineage>
        <taxon>Bacteria</taxon>
        <taxon>Pseudomonadati</taxon>
        <taxon>Myxococcota</taxon>
        <taxon>Myxococcia</taxon>
        <taxon>Myxococcales</taxon>
        <taxon>Cystobacterineae</taxon>
        <taxon>Anaeromyxobacteraceae</taxon>
        <taxon>Anaeromyxobacter</taxon>
    </lineage>
</organism>
<keyword evidence="1" id="KW-0472">Membrane</keyword>
<feature type="transmembrane region" description="Helical" evidence="1">
    <location>
        <begin position="81"/>
        <end position="101"/>
    </location>
</feature>
<evidence type="ECO:0008006" key="4">
    <source>
        <dbReference type="Google" id="ProtNLM"/>
    </source>
</evidence>
<evidence type="ECO:0000256" key="1">
    <source>
        <dbReference type="SAM" id="Phobius"/>
    </source>
</evidence>
<keyword evidence="3" id="KW-1185">Reference proteome</keyword>
<protein>
    <recommendedName>
        <fullName evidence="4">Two pore domain potassium channel family protein</fullName>
    </recommendedName>
</protein>
<accession>A0ABN6MM05</accession>
<evidence type="ECO:0000313" key="3">
    <source>
        <dbReference type="Proteomes" id="UP001162891"/>
    </source>
</evidence>
<dbReference type="RefSeq" id="WP_248359290.1">
    <property type="nucleotide sequence ID" value="NZ_AP025591.1"/>
</dbReference>
<dbReference type="EMBL" id="AP025591">
    <property type="protein sequence ID" value="BDG02074.1"/>
    <property type="molecule type" value="Genomic_DNA"/>
</dbReference>
<keyword evidence="1" id="KW-0812">Transmembrane</keyword>
<gene>
    <name evidence="2" type="ORF">AMOR_10700</name>
</gene>
<proteinExistence type="predicted"/>
<keyword evidence="1" id="KW-1133">Transmembrane helix</keyword>
<name>A0ABN6MM05_9BACT</name>
<dbReference type="Proteomes" id="UP001162891">
    <property type="component" value="Chromosome"/>
</dbReference>
<reference evidence="3" key="1">
    <citation type="journal article" date="2022" name="Int. J. Syst. Evol. Microbiol.">
        <title>Anaeromyxobacter oryzae sp. nov., Anaeromyxobacter diazotrophicus sp. nov. and Anaeromyxobacter paludicola sp. nov., isolated from paddy soils.</title>
        <authorList>
            <person name="Itoh H."/>
            <person name="Xu Z."/>
            <person name="Mise K."/>
            <person name="Masuda Y."/>
            <person name="Ushijima N."/>
            <person name="Hayakawa C."/>
            <person name="Shiratori Y."/>
            <person name="Senoo K."/>
        </authorList>
    </citation>
    <scope>NUCLEOTIDE SEQUENCE [LARGE SCALE GENOMIC DNA]</scope>
    <source>
        <strain evidence="3">Red232</strain>
    </source>
</reference>